<protein>
    <recommendedName>
        <fullName evidence="4">Cyclin-domain-containing protein</fullName>
    </recommendedName>
</protein>
<evidence type="ECO:0008006" key="4">
    <source>
        <dbReference type="Google" id="ProtNLM"/>
    </source>
</evidence>
<feature type="compositionally biased region" description="Low complexity" evidence="1">
    <location>
        <begin position="131"/>
        <end position="141"/>
    </location>
</feature>
<dbReference type="Pfam" id="PF08613">
    <property type="entry name" value="Cyclin"/>
    <property type="match status" value="1"/>
</dbReference>
<keyword evidence="3" id="KW-1185">Reference proteome</keyword>
<dbReference type="SUPFAM" id="SSF47954">
    <property type="entry name" value="Cyclin-like"/>
    <property type="match status" value="1"/>
</dbReference>
<feature type="compositionally biased region" description="Polar residues" evidence="1">
    <location>
        <begin position="15"/>
        <end position="37"/>
    </location>
</feature>
<feature type="region of interest" description="Disordered" evidence="1">
    <location>
        <begin position="1"/>
        <end position="161"/>
    </location>
</feature>
<dbReference type="EMBL" id="KV454296">
    <property type="protein sequence ID" value="ODQ72211.1"/>
    <property type="molecule type" value="Genomic_DNA"/>
</dbReference>
<dbReference type="AlphaFoldDB" id="A0A1E3Q3I7"/>
<organism evidence="2 3">
    <name type="scientific">Lipomyces starkeyi NRRL Y-11557</name>
    <dbReference type="NCBI Taxonomy" id="675824"/>
    <lineage>
        <taxon>Eukaryota</taxon>
        <taxon>Fungi</taxon>
        <taxon>Dikarya</taxon>
        <taxon>Ascomycota</taxon>
        <taxon>Saccharomycotina</taxon>
        <taxon>Lipomycetes</taxon>
        <taxon>Lipomycetales</taxon>
        <taxon>Lipomycetaceae</taxon>
        <taxon>Lipomyces</taxon>
    </lineage>
</organism>
<dbReference type="GO" id="GO:0019901">
    <property type="term" value="F:protein kinase binding"/>
    <property type="evidence" value="ECO:0007669"/>
    <property type="project" value="InterPro"/>
</dbReference>
<dbReference type="GO" id="GO:0000307">
    <property type="term" value="C:cyclin-dependent protein kinase holoenzyme complex"/>
    <property type="evidence" value="ECO:0007669"/>
    <property type="project" value="TreeGrafter"/>
</dbReference>
<feature type="compositionally biased region" description="Polar residues" evidence="1">
    <location>
        <begin position="142"/>
        <end position="159"/>
    </location>
</feature>
<evidence type="ECO:0000313" key="2">
    <source>
        <dbReference type="EMBL" id="ODQ72211.1"/>
    </source>
</evidence>
<name>A0A1E3Q3I7_LIPST</name>
<dbReference type="OrthoDB" id="337735at2759"/>
<gene>
    <name evidence="2" type="ORF">LIPSTDRAFT_105792</name>
</gene>
<accession>A0A1E3Q3I7</accession>
<dbReference type="STRING" id="675824.A0A1E3Q3I7"/>
<dbReference type="GO" id="GO:0016538">
    <property type="term" value="F:cyclin-dependent protein serine/threonine kinase regulator activity"/>
    <property type="evidence" value="ECO:0007669"/>
    <property type="project" value="TreeGrafter"/>
</dbReference>
<dbReference type="Gene3D" id="1.10.472.10">
    <property type="entry name" value="Cyclin-like"/>
    <property type="match status" value="1"/>
</dbReference>
<proteinExistence type="predicted"/>
<dbReference type="PANTHER" id="PTHR15615">
    <property type="match status" value="1"/>
</dbReference>
<evidence type="ECO:0000313" key="3">
    <source>
        <dbReference type="Proteomes" id="UP000094385"/>
    </source>
</evidence>
<dbReference type="InterPro" id="IPR036915">
    <property type="entry name" value="Cyclin-like_sf"/>
</dbReference>
<feature type="compositionally biased region" description="Basic and acidic residues" evidence="1">
    <location>
        <begin position="42"/>
        <end position="52"/>
    </location>
</feature>
<feature type="compositionally biased region" description="Polar residues" evidence="1">
    <location>
        <begin position="110"/>
        <end position="123"/>
    </location>
</feature>
<dbReference type="PANTHER" id="PTHR15615:SF117">
    <property type="entry name" value="PHO85 CYCLIN PHO80"/>
    <property type="match status" value="1"/>
</dbReference>
<dbReference type="GO" id="GO:0005634">
    <property type="term" value="C:nucleus"/>
    <property type="evidence" value="ECO:0007669"/>
    <property type="project" value="TreeGrafter"/>
</dbReference>
<dbReference type="Proteomes" id="UP000094385">
    <property type="component" value="Unassembled WGS sequence"/>
</dbReference>
<sequence length="354" mass="39379">MENEKKVPLGVMASETANQVETTISSPRPSSVTSPNRLRSKRASEKLHEPSPRQRPQFAENASLAAIDNDSRNSHAPHMSHSHGRASHSHQHGHLHSPILSRPRAKDSTISKPSPTPDTNSAISEGKALRSLNTSTSSISSQPLAATSRQRSVSPTKQSPKVLPQSFFDCDLQDLLILISSMLSELIKLNDALPLVPSQLTRFHSRAPPLISHRDYLHRLTRFCSLEKSTLLSMVFYIDLLCAAFSSFTINSLTVHRFLITAVTVASKGLCDSFCTNAHYARVGGVSLAELNLLEVEFLVRVGWRVVPAVKTLDEYYRRMVARMGLVYVLEESELERPLVLQTEQEPLEDDTRR</sequence>
<dbReference type="InterPro" id="IPR013922">
    <property type="entry name" value="Cyclin_PHO80-like"/>
</dbReference>
<dbReference type="CDD" id="cd20558">
    <property type="entry name" value="CYCLIN_ScPCL7-like"/>
    <property type="match status" value="1"/>
</dbReference>
<evidence type="ECO:0000256" key="1">
    <source>
        <dbReference type="SAM" id="MobiDB-lite"/>
    </source>
</evidence>
<reference evidence="2 3" key="1">
    <citation type="journal article" date="2016" name="Proc. Natl. Acad. Sci. U.S.A.">
        <title>Comparative genomics of biotechnologically important yeasts.</title>
        <authorList>
            <person name="Riley R."/>
            <person name="Haridas S."/>
            <person name="Wolfe K.H."/>
            <person name="Lopes M.R."/>
            <person name="Hittinger C.T."/>
            <person name="Goeker M."/>
            <person name="Salamov A.A."/>
            <person name="Wisecaver J.H."/>
            <person name="Long T.M."/>
            <person name="Calvey C.H."/>
            <person name="Aerts A.L."/>
            <person name="Barry K.W."/>
            <person name="Choi C."/>
            <person name="Clum A."/>
            <person name="Coughlan A.Y."/>
            <person name="Deshpande S."/>
            <person name="Douglass A.P."/>
            <person name="Hanson S.J."/>
            <person name="Klenk H.-P."/>
            <person name="LaButti K.M."/>
            <person name="Lapidus A."/>
            <person name="Lindquist E.A."/>
            <person name="Lipzen A.M."/>
            <person name="Meier-Kolthoff J.P."/>
            <person name="Ohm R.A."/>
            <person name="Otillar R.P."/>
            <person name="Pangilinan J.L."/>
            <person name="Peng Y."/>
            <person name="Rokas A."/>
            <person name="Rosa C.A."/>
            <person name="Scheuner C."/>
            <person name="Sibirny A.A."/>
            <person name="Slot J.C."/>
            <person name="Stielow J.B."/>
            <person name="Sun H."/>
            <person name="Kurtzman C.P."/>
            <person name="Blackwell M."/>
            <person name="Grigoriev I.V."/>
            <person name="Jeffries T.W."/>
        </authorList>
    </citation>
    <scope>NUCLEOTIDE SEQUENCE [LARGE SCALE GENOMIC DNA]</scope>
    <source>
        <strain evidence="2 3">NRRL Y-11557</strain>
    </source>
</reference>
<feature type="compositionally biased region" description="Basic residues" evidence="1">
    <location>
        <begin position="78"/>
        <end position="95"/>
    </location>
</feature>